<evidence type="ECO:0000256" key="1">
    <source>
        <dbReference type="SAM" id="MobiDB-lite"/>
    </source>
</evidence>
<protein>
    <recommendedName>
        <fullName evidence="2">Phage neck terminator protein gp12-like domain-containing protein</fullName>
    </recommendedName>
</protein>
<feature type="region of interest" description="Disordered" evidence="1">
    <location>
        <begin position="160"/>
        <end position="215"/>
    </location>
</feature>
<evidence type="ECO:0000259" key="2">
    <source>
        <dbReference type="Pfam" id="PF23961"/>
    </source>
</evidence>
<accession>A0A8S5TVD0</accession>
<name>A0A8S5TVD0_9CAUD</name>
<reference evidence="3" key="1">
    <citation type="journal article" date="2021" name="Proc. Natl. Acad. Sci. U.S.A.">
        <title>A Catalog of Tens of Thousands of Viruses from Human Metagenomes Reveals Hidden Associations with Chronic Diseases.</title>
        <authorList>
            <person name="Tisza M.J."/>
            <person name="Buck C.B."/>
        </authorList>
    </citation>
    <scope>NUCLEOTIDE SEQUENCE</scope>
    <source>
        <strain evidence="3">Ct17M4</strain>
    </source>
</reference>
<organism evidence="3">
    <name type="scientific">Myoviridae sp. ct17M4</name>
    <dbReference type="NCBI Taxonomy" id="2825016"/>
    <lineage>
        <taxon>Viruses</taxon>
        <taxon>Duplodnaviria</taxon>
        <taxon>Heunggongvirae</taxon>
        <taxon>Uroviricota</taxon>
        <taxon>Caudoviricetes</taxon>
    </lineage>
</organism>
<dbReference type="Pfam" id="PF23961">
    <property type="entry name" value="Phage_tail_terminator_9"/>
    <property type="match status" value="1"/>
</dbReference>
<feature type="compositionally biased region" description="Low complexity" evidence="1">
    <location>
        <begin position="189"/>
        <end position="198"/>
    </location>
</feature>
<proteinExistence type="predicted"/>
<evidence type="ECO:0000313" key="3">
    <source>
        <dbReference type="EMBL" id="DAF86155.1"/>
    </source>
</evidence>
<dbReference type="EMBL" id="BK015938">
    <property type="protein sequence ID" value="DAF86155.1"/>
    <property type="molecule type" value="Genomic_DNA"/>
</dbReference>
<dbReference type="NCBIfam" id="NF047498">
    <property type="entry name" value="LIC_12616_fam"/>
    <property type="match status" value="1"/>
</dbReference>
<sequence>MTRDQMDFLHGIVAELLALPGKQVVWAQQNMPRLCRPFATLQIFGKRYEKSEELRPTGPGQYKVVVPMTCTLAVQYFGADAASHLETMTTGFSRPTIVDRCFAAKVAVYDAEGTTDLSGLLEGQTWEERAAVDLHVRFNSEADDAPGYIESVVIEADIEKHLPQDTVIEPNPDERPETGTGDGEGASSGSGEEPSSSADETEYYIDTVQVDGIFD</sequence>
<feature type="domain" description="Phage neck terminator protein gp12-like" evidence="2">
    <location>
        <begin position="8"/>
        <end position="158"/>
    </location>
</feature>
<dbReference type="InterPro" id="IPR057087">
    <property type="entry name" value="Gp12-like"/>
</dbReference>